<organism evidence="2 3">
    <name type="scientific">Phakopsora pachyrhizi</name>
    <name type="common">Asian soybean rust disease fungus</name>
    <dbReference type="NCBI Taxonomy" id="170000"/>
    <lineage>
        <taxon>Eukaryota</taxon>
        <taxon>Fungi</taxon>
        <taxon>Dikarya</taxon>
        <taxon>Basidiomycota</taxon>
        <taxon>Pucciniomycotina</taxon>
        <taxon>Pucciniomycetes</taxon>
        <taxon>Pucciniales</taxon>
        <taxon>Phakopsoraceae</taxon>
        <taxon>Phakopsora</taxon>
    </lineage>
</organism>
<gene>
    <name evidence="2" type="ORF">PPACK8108_LOCUS24045</name>
</gene>
<evidence type="ECO:0000313" key="2">
    <source>
        <dbReference type="EMBL" id="CAH7688994.1"/>
    </source>
</evidence>
<accession>A0AAV0BPN1</accession>
<protein>
    <submittedName>
        <fullName evidence="2">Uncharacterized protein</fullName>
    </submittedName>
</protein>
<dbReference type="AlphaFoldDB" id="A0AAV0BPN1"/>
<evidence type="ECO:0000256" key="1">
    <source>
        <dbReference type="SAM" id="MobiDB-lite"/>
    </source>
</evidence>
<comment type="caution">
    <text evidence="2">The sequence shown here is derived from an EMBL/GenBank/DDBJ whole genome shotgun (WGS) entry which is preliminary data.</text>
</comment>
<feature type="region of interest" description="Disordered" evidence="1">
    <location>
        <begin position="41"/>
        <end position="107"/>
    </location>
</feature>
<reference evidence="2" key="1">
    <citation type="submission" date="2022-06" db="EMBL/GenBank/DDBJ databases">
        <authorList>
            <consortium name="SYNGENTA / RWTH Aachen University"/>
        </authorList>
    </citation>
    <scope>NUCLEOTIDE SEQUENCE</scope>
</reference>
<sequence length="107" mass="12169">MARVLPPHHQLLRFLTFSTEKTQREISKSFLSRLTDDRIKHGRESMMEQEEVEDTVKMGVEDEEEEMEDHNALSPNPGVSSTSSRPTDDRSNLPQRVASGGDKKAMN</sequence>
<evidence type="ECO:0000313" key="3">
    <source>
        <dbReference type="Proteomes" id="UP001153365"/>
    </source>
</evidence>
<proteinExistence type="predicted"/>
<dbReference type="Proteomes" id="UP001153365">
    <property type="component" value="Unassembled WGS sequence"/>
</dbReference>
<dbReference type="EMBL" id="CALTRL010006035">
    <property type="protein sequence ID" value="CAH7688994.1"/>
    <property type="molecule type" value="Genomic_DNA"/>
</dbReference>
<keyword evidence="3" id="KW-1185">Reference proteome</keyword>
<name>A0AAV0BPN1_PHAPC</name>